<protein>
    <recommendedName>
        <fullName evidence="2">Antitoxin</fullName>
    </recommendedName>
</protein>
<dbReference type="Proteomes" id="UP000019184">
    <property type="component" value="Unassembled WGS sequence"/>
</dbReference>
<sequence length="72" mass="7766">MLATITVEEAQLNLKDVIDQVAAGQEIIITRNQQPVARLVSELPKKKLRPAPGLGKGSIIYMAPDFDAPLVA</sequence>
<evidence type="ECO:0000313" key="3">
    <source>
        <dbReference type="EMBL" id="CDH43577.1"/>
    </source>
</evidence>
<comment type="similarity">
    <text evidence="1 2">Belongs to the phD/YefM antitoxin family.</text>
</comment>
<dbReference type="SUPFAM" id="SSF143120">
    <property type="entry name" value="YefM-like"/>
    <property type="match status" value="1"/>
</dbReference>
<dbReference type="AlphaFoldDB" id="A0A7U7G9B3"/>
<dbReference type="EMBL" id="CBTK010000029">
    <property type="protein sequence ID" value="CDH43577.1"/>
    <property type="molecule type" value="Genomic_DNA"/>
</dbReference>
<dbReference type="InterPro" id="IPR006442">
    <property type="entry name" value="Antitoxin_Phd/YefM"/>
</dbReference>
<organism evidence="3 4">
    <name type="scientific">Candidatus Contendobacter odensis Run_B_J11</name>
    <dbReference type="NCBI Taxonomy" id="1400861"/>
    <lineage>
        <taxon>Bacteria</taxon>
        <taxon>Pseudomonadati</taxon>
        <taxon>Pseudomonadota</taxon>
        <taxon>Gammaproteobacteria</taxon>
        <taxon>Candidatus Competibacteraceae</taxon>
        <taxon>Candidatus Contendibacter</taxon>
    </lineage>
</organism>
<dbReference type="OrthoDB" id="9800503at2"/>
<proteinExistence type="inferred from homology"/>
<dbReference type="NCBIfam" id="TIGR01552">
    <property type="entry name" value="phd_fam"/>
    <property type="match status" value="1"/>
</dbReference>
<comment type="caution">
    <text evidence="3">The sequence shown here is derived from an EMBL/GenBank/DDBJ whole genome shotgun (WGS) entry which is preliminary data.</text>
</comment>
<evidence type="ECO:0000313" key="4">
    <source>
        <dbReference type="Proteomes" id="UP000019184"/>
    </source>
</evidence>
<evidence type="ECO:0000256" key="1">
    <source>
        <dbReference type="ARBA" id="ARBA00009981"/>
    </source>
</evidence>
<dbReference type="Gene3D" id="3.40.1620.10">
    <property type="entry name" value="YefM-like domain"/>
    <property type="match status" value="1"/>
</dbReference>
<evidence type="ECO:0000256" key="2">
    <source>
        <dbReference type="RuleBase" id="RU362080"/>
    </source>
</evidence>
<keyword evidence="4" id="KW-1185">Reference proteome</keyword>
<name>A0A7U7G9B3_9GAMM</name>
<reference evidence="3 4" key="1">
    <citation type="journal article" date="2014" name="ISME J.">
        <title>Candidatus Competibacter-lineage genomes retrieved from metagenomes reveal functional metabolic diversity.</title>
        <authorList>
            <person name="McIlroy S.J."/>
            <person name="Albertsen M."/>
            <person name="Andresen E.K."/>
            <person name="Saunders A.M."/>
            <person name="Kristiansen R."/>
            <person name="Stokholm-Bjerregaard M."/>
            <person name="Nielsen K.L."/>
            <person name="Nielsen P.H."/>
        </authorList>
    </citation>
    <scope>NUCLEOTIDE SEQUENCE [LARGE SCALE GENOMIC DNA]</scope>
    <source>
        <strain evidence="3 4">Run_B_J11</strain>
    </source>
</reference>
<dbReference type="RefSeq" id="WP_034430653.1">
    <property type="nucleotide sequence ID" value="NZ_CBTK010000029.1"/>
</dbReference>
<gene>
    <name evidence="3" type="ORF">BN874_1240006</name>
</gene>
<comment type="function">
    <text evidence="2">Antitoxin component of a type II toxin-antitoxin (TA) system.</text>
</comment>
<dbReference type="InterPro" id="IPR036165">
    <property type="entry name" value="YefM-like_sf"/>
</dbReference>
<accession>A0A7U7G9B3</accession>
<dbReference type="Pfam" id="PF02604">
    <property type="entry name" value="PhdYeFM_antitox"/>
    <property type="match status" value="1"/>
</dbReference>